<sequence length="278" mass="31853">MPKYRNKKTTIATSSSAFTSIHNFKPSFPPKITIDELISKSLSNSDSKYNRTPNPFIIYRKVFNREISKLKLDLSLKEISTKASESWHKETEHVKNAYRKLAEDAKINFKNIAPLCVVSDKHYDMNNVNKDNSNGCLKILYFDPKCVDNSNNQEKNMKKEDNNYDLTSISDTNIDAMLGVDTFNFVPTPINGHTIYSIPFTSDYDPSKFEHNRSPNPESEPSISLSPENGIYSSLHNQPLWDSPNDLCQHPFVKRLFARIYNLEFLLRINGITFSANP</sequence>
<evidence type="ECO:0000313" key="1">
    <source>
        <dbReference type="EMBL" id="CAG8539432.1"/>
    </source>
</evidence>
<protein>
    <submittedName>
        <fullName evidence="1">12136_t:CDS:1</fullName>
    </submittedName>
</protein>
<accession>A0ACA9LT77</accession>
<comment type="caution">
    <text evidence="1">The sequence shown here is derived from an EMBL/GenBank/DDBJ whole genome shotgun (WGS) entry which is preliminary data.</text>
</comment>
<evidence type="ECO:0000313" key="2">
    <source>
        <dbReference type="Proteomes" id="UP000789920"/>
    </source>
</evidence>
<dbReference type="EMBL" id="CAJVQC010004345">
    <property type="protein sequence ID" value="CAG8539432.1"/>
    <property type="molecule type" value="Genomic_DNA"/>
</dbReference>
<reference evidence="1" key="1">
    <citation type="submission" date="2021-06" db="EMBL/GenBank/DDBJ databases">
        <authorList>
            <person name="Kallberg Y."/>
            <person name="Tangrot J."/>
            <person name="Rosling A."/>
        </authorList>
    </citation>
    <scope>NUCLEOTIDE SEQUENCE</scope>
    <source>
        <strain evidence="1">MA461A</strain>
    </source>
</reference>
<dbReference type="Proteomes" id="UP000789920">
    <property type="component" value="Unassembled WGS sequence"/>
</dbReference>
<keyword evidence="2" id="KW-1185">Reference proteome</keyword>
<proteinExistence type="predicted"/>
<name>A0ACA9LT77_9GLOM</name>
<gene>
    <name evidence="1" type="ORF">RPERSI_LOCUS3487</name>
</gene>
<organism evidence="1 2">
    <name type="scientific">Racocetra persica</name>
    <dbReference type="NCBI Taxonomy" id="160502"/>
    <lineage>
        <taxon>Eukaryota</taxon>
        <taxon>Fungi</taxon>
        <taxon>Fungi incertae sedis</taxon>
        <taxon>Mucoromycota</taxon>
        <taxon>Glomeromycotina</taxon>
        <taxon>Glomeromycetes</taxon>
        <taxon>Diversisporales</taxon>
        <taxon>Gigasporaceae</taxon>
        <taxon>Racocetra</taxon>
    </lineage>
</organism>